<keyword evidence="2" id="KW-1133">Transmembrane helix</keyword>
<dbReference type="InterPro" id="IPR010982">
    <property type="entry name" value="Lambda_DNA-bd_dom_sf"/>
</dbReference>
<dbReference type="Pfam" id="PF01381">
    <property type="entry name" value="HTH_3"/>
    <property type="match status" value="1"/>
</dbReference>
<dbReference type="SMART" id="SM00530">
    <property type="entry name" value="HTH_XRE"/>
    <property type="match status" value="1"/>
</dbReference>
<evidence type="ECO:0000313" key="4">
    <source>
        <dbReference type="EMBL" id="TGY61304.1"/>
    </source>
</evidence>
<dbReference type="SUPFAM" id="SSF47413">
    <property type="entry name" value="lambda repressor-like DNA-binding domains"/>
    <property type="match status" value="1"/>
</dbReference>
<dbReference type="Gene3D" id="1.10.260.40">
    <property type="entry name" value="lambda repressor-like DNA-binding domains"/>
    <property type="match status" value="1"/>
</dbReference>
<keyword evidence="2" id="KW-0472">Membrane</keyword>
<dbReference type="PANTHER" id="PTHR46558">
    <property type="entry name" value="TRACRIPTIONAL REGULATORY PROTEIN-RELATED-RELATED"/>
    <property type="match status" value="1"/>
</dbReference>
<dbReference type="PANTHER" id="PTHR46558:SF4">
    <property type="entry name" value="DNA-BIDING PHAGE PROTEIN"/>
    <property type="match status" value="1"/>
</dbReference>
<gene>
    <name evidence="4" type="ORF">E5334_07765</name>
</gene>
<evidence type="ECO:0000313" key="5">
    <source>
        <dbReference type="Proteomes" id="UP000310263"/>
    </source>
</evidence>
<organism evidence="4 5">
    <name type="scientific">Muricaecibacterium torontonense</name>
    <dbReference type="NCBI Taxonomy" id="3032871"/>
    <lineage>
        <taxon>Bacteria</taxon>
        <taxon>Bacillati</taxon>
        <taxon>Actinomycetota</taxon>
        <taxon>Coriobacteriia</taxon>
        <taxon>Coriobacteriales</taxon>
        <taxon>Atopobiaceae</taxon>
        <taxon>Muricaecibacterium</taxon>
    </lineage>
</organism>
<name>A0A4S2F298_9ACTN</name>
<dbReference type="AlphaFoldDB" id="A0A4S2F298"/>
<feature type="transmembrane region" description="Helical" evidence="2">
    <location>
        <begin position="143"/>
        <end position="163"/>
    </location>
</feature>
<feature type="transmembrane region" description="Helical" evidence="2">
    <location>
        <begin position="106"/>
        <end position="131"/>
    </location>
</feature>
<evidence type="ECO:0000256" key="1">
    <source>
        <dbReference type="ARBA" id="ARBA00023125"/>
    </source>
</evidence>
<feature type="transmembrane region" description="Helical" evidence="2">
    <location>
        <begin position="313"/>
        <end position="334"/>
    </location>
</feature>
<keyword evidence="5" id="KW-1185">Reference proteome</keyword>
<dbReference type="Proteomes" id="UP000310263">
    <property type="component" value="Unassembled WGS sequence"/>
</dbReference>
<comment type="caution">
    <text evidence="4">The sequence shown here is derived from an EMBL/GenBank/DDBJ whole genome shotgun (WGS) entry which is preliminary data.</text>
</comment>
<sequence>MCTARPTSERHIMSFRTNLSYLRMSRSMTQEQLAMLLGVSRQSVTKWESGKSAPEMDKLLKLCEIFSCTLDELVCGDLTSRETQNIPPASSAPVDLCGYDEERTGFAWSISLGVGCFILGPALLCLIQSAGDVLGIAAKTSETAGAIGLLALVAVGLALIIPASMRHAAFVKDHPYIEDFYTAQEREQCQESFIRHLVGGILLILAGVGICILIESLLAKDTLGAGLLLGCVALGVWSIIYGSMLRGGMDIDSYNSQSAEFAEIPVANDGGLTPKGRRDRIAGGLCGAIMLIATIAGLVMLFVPGYATPYFWLAWPIGGLLCGVASNLTSAFVAEG</sequence>
<dbReference type="CDD" id="cd00093">
    <property type="entry name" value="HTH_XRE"/>
    <property type="match status" value="1"/>
</dbReference>
<feature type="transmembrane region" description="Helical" evidence="2">
    <location>
        <begin position="285"/>
        <end position="307"/>
    </location>
</feature>
<proteinExistence type="predicted"/>
<dbReference type="InterPro" id="IPR001387">
    <property type="entry name" value="Cro/C1-type_HTH"/>
</dbReference>
<feature type="transmembrane region" description="Helical" evidence="2">
    <location>
        <begin position="197"/>
        <end position="219"/>
    </location>
</feature>
<keyword evidence="2" id="KW-0812">Transmembrane</keyword>
<reference evidence="4 5" key="1">
    <citation type="submission" date="2019-04" db="EMBL/GenBank/DDBJ databases">
        <title>Microbes associate with the intestines of laboratory mice.</title>
        <authorList>
            <person name="Navarre W."/>
            <person name="Wong E."/>
            <person name="Huang K."/>
            <person name="Tropini C."/>
            <person name="Ng K."/>
            <person name="Yu B."/>
        </authorList>
    </citation>
    <scope>NUCLEOTIDE SEQUENCE [LARGE SCALE GENOMIC DNA]</scope>
    <source>
        <strain evidence="4 5">NM07_P-09</strain>
    </source>
</reference>
<feature type="domain" description="HTH cro/C1-type" evidence="3">
    <location>
        <begin position="19"/>
        <end position="73"/>
    </location>
</feature>
<evidence type="ECO:0000259" key="3">
    <source>
        <dbReference type="PROSITE" id="PS50943"/>
    </source>
</evidence>
<dbReference type="EMBL" id="SRYE01000005">
    <property type="protein sequence ID" value="TGY61304.1"/>
    <property type="molecule type" value="Genomic_DNA"/>
</dbReference>
<feature type="transmembrane region" description="Helical" evidence="2">
    <location>
        <begin position="225"/>
        <end position="244"/>
    </location>
</feature>
<dbReference type="OrthoDB" id="9801008at2"/>
<dbReference type="PROSITE" id="PS50943">
    <property type="entry name" value="HTH_CROC1"/>
    <property type="match status" value="1"/>
</dbReference>
<evidence type="ECO:0000256" key="2">
    <source>
        <dbReference type="SAM" id="Phobius"/>
    </source>
</evidence>
<dbReference type="GO" id="GO:0003677">
    <property type="term" value="F:DNA binding"/>
    <property type="evidence" value="ECO:0007669"/>
    <property type="project" value="UniProtKB-KW"/>
</dbReference>
<accession>A0A4S2F298</accession>
<keyword evidence="1" id="KW-0238">DNA-binding</keyword>
<protein>
    <submittedName>
        <fullName evidence="4">XRE family transcriptional regulator</fullName>
    </submittedName>
</protein>